<name>A0A8J6MZZ5_9DELT</name>
<proteinExistence type="predicted"/>
<protein>
    <submittedName>
        <fullName evidence="1">Uncharacterized protein</fullName>
    </submittedName>
</protein>
<accession>A0A8J6MZZ5</accession>
<evidence type="ECO:0000313" key="2">
    <source>
        <dbReference type="Proteomes" id="UP000650524"/>
    </source>
</evidence>
<reference evidence="1 2" key="1">
    <citation type="submission" date="2020-08" db="EMBL/GenBank/DDBJ databases">
        <title>Bridging the membrane lipid divide: bacteria of the FCB group superphylum have the potential to synthesize archaeal ether lipids.</title>
        <authorList>
            <person name="Villanueva L."/>
            <person name="Von Meijenfeldt F.A.B."/>
            <person name="Westbye A.B."/>
            <person name="Yadav S."/>
            <person name="Hopmans E.C."/>
            <person name="Dutilh B.E."/>
            <person name="Sinninghe Damste J.S."/>
        </authorList>
    </citation>
    <scope>NUCLEOTIDE SEQUENCE [LARGE SCALE GENOMIC DNA]</scope>
    <source>
        <strain evidence="1">NIOZ-UU27</strain>
    </source>
</reference>
<sequence>MRPCDESIKETLGLAEKMMKTADDGDWVREDNGCGVLYGVLRDSAFKIKKLAEAERDAHKKKGWWK</sequence>
<evidence type="ECO:0000313" key="1">
    <source>
        <dbReference type="EMBL" id="MBC8178412.1"/>
    </source>
</evidence>
<dbReference type="AlphaFoldDB" id="A0A8J6MZZ5"/>
<dbReference type="Proteomes" id="UP000650524">
    <property type="component" value="Unassembled WGS sequence"/>
</dbReference>
<organism evidence="1 2">
    <name type="scientific">Candidatus Desulfacyla euxinica</name>
    <dbReference type="NCBI Taxonomy" id="2841693"/>
    <lineage>
        <taxon>Bacteria</taxon>
        <taxon>Deltaproteobacteria</taxon>
        <taxon>Candidatus Desulfacyla</taxon>
    </lineage>
</organism>
<dbReference type="EMBL" id="JACNJD010000278">
    <property type="protein sequence ID" value="MBC8178412.1"/>
    <property type="molecule type" value="Genomic_DNA"/>
</dbReference>
<feature type="non-terminal residue" evidence="1">
    <location>
        <position position="66"/>
    </location>
</feature>
<gene>
    <name evidence="1" type="ORF">H8E19_13485</name>
</gene>
<comment type="caution">
    <text evidence="1">The sequence shown here is derived from an EMBL/GenBank/DDBJ whole genome shotgun (WGS) entry which is preliminary data.</text>
</comment>